<dbReference type="SUPFAM" id="SSF50891">
    <property type="entry name" value="Cyclophilin-like"/>
    <property type="match status" value="1"/>
</dbReference>
<dbReference type="GO" id="GO:0017168">
    <property type="term" value="F:5-oxoprolinase (ATP-hydrolyzing) activity"/>
    <property type="evidence" value="ECO:0007669"/>
    <property type="project" value="UniProtKB-EC"/>
</dbReference>
<evidence type="ECO:0000259" key="4">
    <source>
        <dbReference type="SMART" id="SM00796"/>
    </source>
</evidence>
<evidence type="ECO:0000256" key="3">
    <source>
        <dbReference type="ARBA" id="ARBA00022840"/>
    </source>
</evidence>
<dbReference type="InterPro" id="IPR010016">
    <property type="entry name" value="PxpB"/>
</dbReference>
<reference evidence="5" key="1">
    <citation type="submission" date="2023-07" db="EMBL/GenBank/DDBJ databases">
        <title>Marinobacter sp. chi1 genome sequencing and assembly.</title>
        <authorList>
            <person name="Park S."/>
        </authorList>
    </citation>
    <scope>NUCLEOTIDE SEQUENCE</scope>
    <source>
        <strain evidence="5">Chi1</strain>
    </source>
</reference>
<dbReference type="Proteomes" id="UP001168640">
    <property type="component" value="Unassembled WGS sequence"/>
</dbReference>
<dbReference type="Gene3D" id="3.30.1360.40">
    <property type="match status" value="1"/>
</dbReference>
<dbReference type="NCBIfam" id="TIGR00370">
    <property type="entry name" value="5-oxoprolinase subunit PxpB"/>
    <property type="match status" value="1"/>
</dbReference>
<dbReference type="RefSeq" id="WP_302910003.1">
    <property type="nucleotide sequence ID" value="NZ_JAUMIS010000002.1"/>
</dbReference>
<dbReference type="Gene3D" id="2.40.100.10">
    <property type="entry name" value="Cyclophilin-like"/>
    <property type="match status" value="1"/>
</dbReference>
<proteinExistence type="predicted"/>
<accession>A0ABT8W216</accession>
<dbReference type="EC" id="3.5.2.9" evidence="5"/>
<evidence type="ECO:0000256" key="2">
    <source>
        <dbReference type="ARBA" id="ARBA00022801"/>
    </source>
</evidence>
<dbReference type="SUPFAM" id="SSF160467">
    <property type="entry name" value="PH0987 N-terminal domain-like"/>
    <property type="match status" value="1"/>
</dbReference>
<evidence type="ECO:0000256" key="1">
    <source>
        <dbReference type="ARBA" id="ARBA00022741"/>
    </source>
</evidence>
<keyword evidence="3" id="KW-0067">ATP-binding</keyword>
<dbReference type="PANTHER" id="PTHR34698:SF2">
    <property type="entry name" value="5-OXOPROLINASE SUBUNIT B"/>
    <property type="match status" value="1"/>
</dbReference>
<protein>
    <submittedName>
        <fullName evidence="5">5-oxoprolinase subunit PxpB</fullName>
        <ecNumber evidence="5">3.5.2.9</ecNumber>
    </submittedName>
</protein>
<dbReference type="SMART" id="SM00796">
    <property type="entry name" value="AHS1"/>
    <property type="match status" value="1"/>
</dbReference>
<dbReference type="InterPro" id="IPR029000">
    <property type="entry name" value="Cyclophilin-like_dom_sf"/>
</dbReference>
<name>A0ABT8W216_9GAMM</name>
<keyword evidence="6" id="KW-1185">Reference proteome</keyword>
<dbReference type="InterPro" id="IPR003833">
    <property type="entry name" value="CT_C_D"/>
</dbReference>
<sequence>MIQSVSDDSILITLGDHIDPTLTPRIAQVCSIIEATCTPWLVDIIPSYTTILVVYDPLQVDFRRAESTLSKLVRATTPFTSDDSPAPYAPKTHDIPVYYSDESGPDLQRIADMHNLRVQEVIDRHCGSTYQVYALGFMPGFGFLGSVDEQIATPRLETPRSRVPSGSVGIANQQTAIYPAVSPGGWNLIGRSPTRMFDPETLSLLKVGDRVTFHSVSRAEYLALGGEL</sequence>
<evidence type="ECO:0000313" key="5">
    <source>
        <dbReference type="EMBL" id="MDO3722287.1"/>
    </source>
</evidence>
<evidence type="ECO:0000313" key="6">
    <source>
        <dbReference type="Proteomes" id="UP001168640"/>
    </source>
</evidence>
<dbReference type="EMBL" id="JAUMIS010000002">
    <property type="protein sequence ID" value="MDO3722287.1"/>
    <property type="molecule type" value="Genomic_DNA"/>
</dbReference>
<keyword evidence="2 5" id="KW-0378">Hydrolase</keyword>
<dbReference type="Pfam" id="PF02682">
    <property type="entry name" value="CT_C_D"/>
    <property type="match status" value="1"/>
</dbReference>
<feature type="domain" description="Carboxyltransferase" evidence="4">
    <location>
        <begin position="2"/>
        <end position="205"/>
    </location>
</feature>
<dbReference type="PANTHER" id="PTHR34698">
    <property type="entry name" value="5-OXOPROLINASE SUBUNIT B"/>
    <property type="match status" value="1"/>
</dbReference>
<keyword evidence="1" id="KW-0547">Nucleotide-binding</keyword>
<gene>
    <name evidence="5" type="primary">pxpB</name>
    <name evidence="5" type="ORF">QVZ43_11185</name>
</gene>
<comment type="caution">
    <text evidence="5">The sequence shown here is derived from an EMBL/GenBank/DDBJ whole genome shotgun (WGS) entry which is preliminary data.</text>
</comment>
<organism evidence="5 6">
    <name type="scientific">Marinobacter suaedae</name>
    <dbReference type="NCBI Taxonomy" id="3057675"/>
    <lineage>
        <taxon>Bacteria</taxon>
        <taxon>Pseudomonadati</taxon>
        <taxon>Pseudomonadota</taxon>
        <taxon>Gammaproteobacteria</taxon>
        <taxon>Pseudomonadales</taxon>
        <taxon>Marinobacteraceae</taxon>
        <taxon>Marinobacter</taxon>
    </lineage>
</organism>